<organism evidence="1 2">
    <name type="scientific">Luteibacter jiangsuensis</name>
    <dbReference type="NCBI Taxonomy" id="637577"/>
    <lineage>
        <taxon>Bacteria</taxon>
        <taxon>Pseudomonadati</taxon>
        <taxon>Pseudomonadota</taxon>
        <taxon>Gammaproteobacteria</taxon>
        <taxon>Lysobacterales</taxon>
        <taxon>Rhodanobacteraceae</taxon>
        <taxon>Luteibacter</taxon>
    </lineage>
</organism>
<evidence type="ECO:0000313" key="2">
    <source>
        <dbReference type="Proteomes" id="UP001429601"/>
    </source>
</evidence>
<keyword evidence="2" id="KW-1185">Reference proteome</keyword>
<dbReference type="EMBL" id="JAAQQR010000010">
    <property type="protein sequence ID" value="NID06639.1"/>
    <property type="molecule type" value="Genomic_DNA"/>
</dbReference>
<dbReference type="Gene3D" id="1.10.530.10">
    <property type="match status" value="1"/>
</dbReference>
<dbReference type="GO" id="GO:0016787">
    <property type="term" value="F:hydrolase activity"/>
    <property type="evidence" value="ECO:0007669"/>
    <property type="project" value="UniProtKB-KW"/>
</dbReference>
<evidence type="ECO:0000313" key="1">
    <source>
        <dbReference type="EMBL" id="NID06639.1"/>
    </source>
</evidence>
<dbReference type="PANTHER" id="PTHR34408:SF1">
    <property type="entry name" value="GLYCOSYL HYDROLASE FAMILY 19 DOMAIN-CONTAINING PROTEIN HI_1415"/>
    <property type="match status" value="1"/>
</dbReference>
<keyword evidence="1" id="KW-0378">Hydrolase</keyword>
<comment type="caution">
    <text evidence="1">The sequence shown here is derived from an EMBL/GenBank/DDBJ whole genome shotgun (WGS) entry which is preliminary data.</text>
</comment>
<dbReference type="PANTHER" id="PTHR34408">
    <property type="entry name" value="FAMILY PROTEIN, PUTATIVE-RELATED"/>
    <property type="match status" value="1"/>
</dbReference>
<proteinExistence type="predicted"/>
<dbReference type="InterPro" id="IPR052354">
    <property type="entry name" value="Cell_Wall_Dynamics_Protein"/>
</dbReference>
<dbReference type="SUPFAM" id="SSF53955">
    <property type="entry name" value="Lysozyme-like"/>
    <property type="match status" value="1"/>
</dbReference>
<dbReference type="RefSeq" id="WP_167129219.1">
    <property type="nucleotide sequence ID" value="NZ_JAAQQR010000010.1"/>
</dbReference>
<dbReference type="Proteomes" id="UP001429601">
    <property type="component" value="Unassembled WGS sequence"/>
</dbReference>
<reference evidence="1 2" key="1">
    <citation type="journal article" date="2011" name="Curr. Microbiol.">
        <title>Luteibacter jiangsuensis sp. nov.: a methamidophos-degrading bacterium isolated from a methamidophos-manufacturing factory.</title>
        <authorList>
            <person name="Wang L."/>
            <person name="Wang G.L."/>
            <person name="Li S.P."/>
            <person name="Jiang J.D."/>
        </authorList>
    </citation>
    <scope>NUCLEOTIDE SEQUENCE [LARGE SCALE GENOMIC DNA]</scope>
    <source>
        <strain evidence="1 2">CGMCC 1.10133</strain>
    </source>
</reference>
<accession>A0ABX0Q7X6</accession>
<gene>
    <name evidence="1" type="ORF">HBF26_17220</name>
</gene>
<name>A0ABX0Q7X6_9GAMM</name>
<protein>
    <submittedName>
        <fullName evidence="1">Glycoside hydrolase family 19 protein</fullName>
    </submittedName>
</protein>
<sequence>MEAQTLSKVAGISLPRAKLWAEPLSTAMHLYDIEFDWRMAMFIAQVGHESAGFSLTREIWGPTKQQKGYEGRADLGNTQPGDGERFKGRGLIMITGRANYAAASKEFGVDFVHSPPLLEREDYAALTAGWWWKKHGCNEIADERDFVALTRRINGGLTGLEDRTLRWERAKFELGVK</sequence>
<dbReference type="InterPro" id="IPR023346">
    <property type="entry name" value="Lysozyme-like_dom_sf"/>
</dbReference>